<name>A0A9D1GGI9_9BACT</name>
<evidence type="ECO:0008006" key="4">
    <source>
        <dbReference type="Google" id="ProtNLM"/>
    </source>
</evidence>
<dbReference type="Proteomes" id="UP000886722">
    <property type="component" value="Unassembled WGS sequence"/>
</dbReference>
<proteinExistence type="predicted"/>
<keyword evidence="1" id="KW-0812">Transmembrane</keyword>
<protein>
    <recommendedName>
        <fullName evidence="4">Transmembrane protein</fullName>
    </recommendedName>
</protein>
<reference evidence="2" key="2">
    <citation type="journal article" date="2021" name="PeerJ">
        <title>Extensive microbial diversity within the chicken gut microbiome revealed by metagenomics and culture.</title>
        <authorList>
            <person name="Gilroy R."/>
            <person name="Ravi A."/>
            <person name="Getino M."/>
            <person name="Pursley I."/>
            <person name="Horton D.L."/>
            <person name="Alikhan N.F."/>
            <person name="Baker D."/>
            <person name="Gharbi K."/>
            <person name="Hall N."/>
            <person name="Watson M."/>
            <person name="Adriaenssens E.M."/>
            <person name="Foster-Nyarko E."/>
            <person name="Jarju S."/>
            <person name="Secka A."/>
            <person name="Antonio M."/>
            <person name="Oren A."/>
            <person name="Chaudhuri R.R."/>
            <person name="La Ragione R."/>
            <person name="Hildebrand F."/>
            <person name="Pallen M.J."/>
        </authorList>
    </citation>
    <scope>NUCLEOTIDE SEQUENCE</scope>
    <source>
        <strain evidence="2">21143</strain>
    </source>
</reference>
<keyword evidence="1" id="KW-0472">Membrane</keyword>
<feature type="transmembrane region" description="Helical" evidence="1">
    <location>
        <begin position="77"/>
        <end position="95"/>
    </location>
</feature>
<dbReference type="AlphaFoldDB" id="A0A9D1GGI9"/>
<reference evidence="2" key="1">
    <citation type="submission" date="2020-10" db="EMBL/GenBank/DDBJ databases">
        <authorList>
            <person name="Gilroy R."/>
        </authorList>
    </citation>
    <scope>NUCLEOTIDE SEQUENCE</scope>
    <source>
        <strain evidence="2">21143</strain>
    </source>
</reference>
<evidence type="ECO:0000313" key="2">
    <source>
        <dbReference type="EMBL" id="HIT40117.1"/>
    </source>
</evidence>
<dbReference type="EMBL" id="DVKT01000066">
    <property type="protein sequence ID" value="HIT40117.1"/>
    <property type="molecule type" value="Genomic_DNA"/>
</dbReference>
<accession>A0A9D1GGI9</accession>
<comment type="caution">
    <text evidence="2">The sequence shown here is derived from an EMBL/GenBank/DDBJ whole genome shotgun (WGS) entry which is preliminary data.</text>
</comment>
<organism evidence="2 3">
    <name type="scientific">Candidatus Caccoplasma intestinavium</name>
    <dbReference type="NCBI Taxonomy" id="2840716"/>
    <lineage>
        <taxon>Bacteria</taxon>
        <taxon>Pseudomonadati</taxon>
        <taxon>Bacteroidota</taxon>
        <taxon>Bacteroidia</taxon>
        <taxon>Bacteroidales</taxon>
        <taxon>Bacteroidaceae</taxon>
        <taxon>Bacteroidaceae incertae sedis</taxon>
        <taxon>Candidatus Caccoplasma</taxon>
    </lineage>
</organism>
<evidence type="ECO:0000256" key="1">
    <source>
        <dbReference type="SAM" id="Phobius"/>
    </source>
</evidence>
<feature type="transmembrane region" description="Helical" evidence="1">
    <location>
        <begin position="12"/>
        <end position="31"/>
    </location>
</feature>
<gene>
    <name evidence="2" type="ORF">IAD06_08815</name>
</gene>
<feature type="transmembrane region" description="Helical" evidence="1">
    <location>
        <begin position="37"/>
        <end position="65"/>
    </location>
</feature>
<feature type="transmembrane region" description="Helical" evidence="1">
    <location>
        <begin position="181"/>
        <end position="199"/>
    </location>
</feature>
<evidence type="ECO:0000313" key="3">
    <source>
        <dbReference type="Proteomes" id="UP000886722"/>
    </source>
</evidence>
<feature type="transmembrane region" description="Helical" evidence="1">
    <location>
        <begin position="101"/>
        <end position="120"/>
    </location>
</feature>
<sequence>MKKSAQILSVIFHPYLLPLYGGGMIVSYSFLEILPVSIRLLIVSGIFLFSGILPMLFHLTLSLFYLNKSEKKPYVRLTEILLYTVFLIFATIYLHKLNLPYWTQGYLAGAALSSALTWIINISGWRISFFMSGLGALMGLVVMMSLVYSPIPIGLLIALIVITGMMGTTRQLLDRNTFAQILTGWICGLICVLLVTQVFRYNLFSFT</sequence>
<keyword evidence="1" id="KW-1133">Transmembrane helix</keyword>